<keyword evidence="2" id="KW-0119">Carbohydrate metabolism</keyword>
<dbReference type="SUPFAM" id="SSF51445">
    <property type="entry name" value="(Trans)glycosidases"/>
    <property type="match status" value="1"/>
</dbReference>
<dbReference type="InterPro" id="IPR017853">
    <property type="entry name" value="GH"/>
</dbReference>
<accession>A0A6A8GK45</accession>
<dbReference type="PANTHER" id="PTHR31297">
    <property type="entry name" value="GLUCAN ENDO-1,6-BETA-GLUCOSIDASE B"/>
    <property type="match status" value="1"/>
</dbReference>
<dbReference type="Pfam" id="PF00150">
    <property type="entry name" value="Cellulase"/>
    <property type="match status" value="1"/>
</dbReference>
<dbReference type="GO" id="GO:0005576">
    <property type="term" value="C:extracellular region"/>
    <property type="evidence" value="ECO:0007669"/>
    <property type="project" value="TreeGrafter"/>
</dbReference>
<dbReference type="GO" id="GO:0009986">
    <property type="term" value="C:cell surface"/>
    <property type="evidence" value="ECO:0007669"/>
    <property type="project" value="TreeGrafter"/>
</dbReference>
<keyword evidence="7" id="KW-1185">Reference proteome</keyword>
<dbReference type="EMBL" id="WKJO01000002">
    <property type="protein sequence ID" value="MRX23475.1"/>
    <property type="molecule type" value="Genomic_DNA"/>
</dbReference>
<dbReference type="PANTHER" id="PTHR31297:SF41">
    <property type="entry name" value="ENDOGLUCANASE, PUTATIVE (AFU_ORTHOLOGUE AFUA_5G01830)-RELATED"/>
    <property type="match status" value="1"/>
</dbReference>
<comment type="caution">
    <text evidence="6">The sequence shown here is derived from an EMBL/GenBank/DDBJ whole genome shotgun (WGS) entry which is preliminary data.</text>
</comment>
<protein>
    <submittedName>
        <fullName evidence="6">Cellulase family glycosylhydrolase</fullName>
    </submittedName>
</protein>
<dbReference type="AlphaFoldDB" id="A0A6A8GK45"/>
<keyword evidence="3" id="KW-0326">Glycosidase</keyword>
<dbReference type="GO" id="GO:0009251">
    <property type="term" value="P:glucan catabolic process"/>
    <property type="evidence" value="ECO:0007669"/>
    <property type="project" value="TreeGrafter"/>
</dbReference>
<evidence type="ECO:0000313" key="6">
    <source>
        <dbReference type="EMBL" id="MRX23475.1"/>
    </source>
</evidence>
<dbReference type="Proteomes" id="UP000439022">
    <property type="component" value="Unassembled WGS sequence"/>
</dbReference>
<organism evidence="6 7">
    <name type="scientific">Haloferax litoreum</name>
    <dbReference type="NCBI Taxonomy" id="2666140"/>
    <lineage>
        <taxon>Archaea</taxon>
        <taxon>Methanobacteriati</taxon>
        <taxon>Methanobacteriota</taxon>
        <taxon>Stenosarchaea group</taxon>
        <taxon>Halobacteria</taxon>
        <taxon>Halobacteriales</taxon>
        <taxon>Haloferacaceae</taxon>
        <taxon>Haloferax</taxon>
    </lineage>
</organism>
<keyword evidence="1 6" id="KW-0378">Hydrolase</keyword>
<evidence type="ECO:0000259" key="5">
    <source>
        <dbReference type="Pfam" id="PF00150"/>
    </source>
</evidence>
<name>A0A6A8GK45_9EURY</name>
<evidence type="ECO:0000256" key="2">
    <source>
        <dbReference type="ARBA" id="ARBA00023277"/>
    </source>
</evidence>
<gene>
    <name evidence="6" type="ORF">GJR96_16115</name>
</gene>
<proteinExistence type="predicted"/>
<evidence type="ECO:0000256" key="4">
    <source>
        <dbReference type="ARBA" id="ARBA00023326"/>
    </source>
</evidence>
<evidence type="ECO:0000256" key="1">
    <source>
        <dbReference type="ARBA" id="ARBA00022801"/>
    </source>
</evidence>
<evidence type="ECO:0000313" key="7">
    <source>
        <dbReference type="Proteomes" id="UP000439022"/>
    </source>
</evidence>
<feature type="domain" description="Glycoside hydrolase family 5" evidence="5">
    <location>
        <begin position="66"/>
        <end position="291"/>
    </location>
</feature>
<evidence type="ECO:0000256" key="3">
    <source>
        <dbReference type="ARBA" id="ARBA00023295"/>
    </source>
</evidence>
<reference evidence="6 7" key="1">
    <citation type="submission" date="2019-11" db="EMBL/GenBank/DDBJ databases">
        <title>Whole genome sequence of Haloferax sp. MBLA0076.</title>
        <authorList>
            <person name="Seo M.-J."/>
            <person name="Cho E.-S."/>
        </authorList>
    </citation>
    <scope>NUCLEOTIDE SEQUENCE [LARGE SCALE GENOMIC DNA]</scope>
    <source>
        <strain evidence="6 7">MBLA0076</strain>
    </source>
</reference>
<keyword evidence="4" id="KW-0624">Polysaccharide degradation</keyword>
<dbReference type="InterPro" id="IPR050386">
    <property type="entry name" value="Glycosyl_hydrolase_5"/>
</dbReference>
<dbReference type="GO" id="GO:0008422">
    <property type="term" value="F:beta-glucosidase activity"/>
    <property type="evidence" value="ECO:0007669"/>
    <property type="project" value="TreeGrafter"/>
</dbReference>
<dbReference type="RefSeq" id="WP_151164373.1">
    <property type="nucleotide sequence ID" value="NZ_WKJO01000002.1"/>
</dbReference>
<sequence>MVKDNKHSGSSEYSSTWVGRRTFLKASGVAVLGGVGSTFTSQTERDTSVSTGLTDIRGANYFPSTAWNAYQTWAFYDNSVVERELDMAKSLGLNALRVFASYEQWVEDGPSFFSRMEHFLSECAARGIRPIVVLFEAPPKGEPTEYNRTATDPTEAFGVHSPSRQIILQPRRWSGYTRSPLHFARWWAQKYATDSRLLATEIMNEPGDVQPRQDFVHDVLHEVRKHASSATLTMGCKDFQFNHVYDTNDELDVHQFHMNLPRDSKAADAYLQEARAHRQETGKPLWCTEWQRTLTGPPNRFLPNYTSLAATIENAHDNRSLDGDFFWGLMLKPAYLRDPRSKGRVNGVFHPDGTPFDVDDYAALSNGPRYYPTSWDTHSFPYPNPSVSDD</sequence>
<dbReference type="Gene3D" id="3.20.20.80">
    <property type="entry name" value="Glycosidases"/>
    <property type="match status" value="1"/>
</dbReference>
<dbReference type="InterPro" id="IPR001547">
    <property type="entry name" value="Glyco_hydro_5"/>
</dbReference>